<proteinExistence type="predicted"/>
<sequence length="901" mass="103267">MARISDLILDSKLETHFLPDCTVHTFQESDPNSRQRLVIRSEHWRRQRKIGGGGFGTVWLETCTQGSRGTTQNAPVRAVKQIDLDPRLGKLDYNRELEAIAKFSHTRYERCFVKSFGWYESSSQLFIAMEYLEIGDLSTYLRENPPLPENEAKYIAYQVLDGLNMMHRNGFAHRDLKPNNILIESHPPHDWWIKLADFGITKRVEEGRGQTTTITGTPRYFAPEIWGFSKRENAYASDIWALGEIIFEVLTKKPAFGNPASIAGYKSDEQFPIKSLTEANVSQSGIHFIISLMHPDPKDRRTTASALSDKWIQSLVPHSFESAKQNQRESQFSPSVADLTEEFASWNTRYSSDDTVTVRYGNSPSIARNLIETTENPVIVAEKTQTSVSLGTTPLETAPSQAEINELSPEELREQRRVINSLCVDKRLVEAETMLRRIYQIHSIWQHQDATQLLSSGYWLTSLFLNRKQFKEAETLSRDVLQGYERVLGPDHEETLYCVDLLGQSLYQQERYSEAEAITRRALCSREKTLGPGHRATMESLYALGQSLYGQHRYKEAETAYRQSLQGYKQLRGPIRPNVVAAAYGLGLTLYDQERYGEAETTFREALEGQEHLLGKSHKDTLQSMTRLGLCLFEQGNYKESEIMFRKALQEYRIVLGPTHKDTLASAHMLGRSLQNQDRVDDAVKEFCRICDEQGEPLSVNDESTLDTVYWLAMSLHCLARYTEAEPLLRRALHGREKTRGPDDDGTIECAYWLGHTLYVQNRYKEATDAYYRARRGLLETMIGPSHGIALEATFYLGKCHYELHEYKEAENMFLQALQGQEQIFGENHDKARLTRECLEKTHQKATAQSLQKPLPDIAEGLEKARQKALARSRRRPLPAMDVETFPRLRDQDDTTHYWIS</sequence>
<dbReference type="PANTHER" id="PTHR46082:SF6">
    <property type="entry name" value="AAA+ ATPASE DOMAIN-CONTAINING PROTEIN-RELATED"/>
    <property type="match status" value="1"/>
</dbReference>
<keyword evidence="3" id="KW-0418">Kinase</keyword>
<dbReference type="Pfam" id="PF13424">
    <property type="entry name" value="TPR_12"/>
    <property type="match status" value="3"/>
</dbReference>
<dbReference type="InterPro" id="IPR011009">
    <property type="entry name" value="Kinase-like_dom_sf"/>
</dbReference>
<dbReference type="PROSITE" id="PS50005">
    <property type="entry name" value="TPR"/>
    <property type="match status" value="1"/>
</dbReference>
<evidence type="ECO:0000313" key="3">
    <source>
        <dbReference type="EMBL" id="OKO99960.1"/>
    </source>
</evidence>
<dbReference type="SUPFAM" id="SSF56112">
    <property type="entry name" value="Protein kinase-like (PK-like)"/>
    <property type="match status" value="1"/>
</dbReference>
<dbReference type="GO" id="GO:0004672">
    <property type="term" value="F:protein kinase activity"/>
    <property type="evidence" value="ECO:0007669"/>
    <property type="project" value="InterPro"/>
</dbReference>
<dbReference type="PROSITE" id="PS50011">
    <property type="entry name" value="PROTEIN_KINASE_DOM"/>
    <property type="match status" value="1"/>
</dbReference>
<gene>
    <name evidence="3" type="ORF">PENSUB_8177</name>
</gene>
<name>A0A1Q5TIB4_9EURO</name>
<dbReference type="OrthoDB" id="10252171at2759"/>
<dbReference type="SMART" id="SM00028">
    <property type="entry name" value="TPR"/>
    <property type="match status" value="4"/>
</dbReference>
<keyword evidence="4" id="KW-1185">Reference proteome</keyword>
<keyword evidence="1" id="KW-0802">TPR repeat</keyword>
<dbReference type="SMART" id="SM00220">
    <property type="entry name" value="S_TKc"/>
    <property type="match status" value="1"/>
</dbReference>
<keyword evidence="3" id="KW-0808">Transferase</keyword>
<evidence type="ECO:0000259" key="2">
    <source>
        <dbReference type="PROSITE" id="PS50011"/>
    </source>
</evidence>
<dbReference type="CDD" id="cd14014">
    <property type="entry name" value="STKc_PknB_like"/>
    <property type="match status" value="1"/>
</dbReference>
<dbReference type="GO" id="GO:0005524">
    <property type="term" value="F:ATP binding"/>
    <property type="evidence" value="ECO:0007669"/>
    <property type="project" value="InterPro"/>
</dbReference>
<organism evidence="3 4">
    <name type="scientific">Penicillium subrubescens</name>
    <dbReference type="NCBI Taxonomy" id="1316194"/>
    <lineage>
        <taxon>Eukaryota</taxon>
        <taxon>Fungi</taxon>
        <taxon>Dikarya</taxon>
        <taxon>Ascomycota</taxon>
        <taxon>Pezizomycotina</taxon>
        <taxon>Eurotiomycetes</taxon>
        <taxon>Eurotiomycetidae</taxon>
        <taxon>Eurotiales</taxon>
        <taxon>Aspergillaceae</taxon>
        <taxon>Penicillium</taxon>
    </lineage>
</organism>
<feature type="repeat" description="TPR" evidence="1">
    <location>
        <begin position="791"/>
        <end position="824"/>
    </location>
</feature>
<dbReference type="AlphaFoldDB" id="A0A1Q5TIB4"/>
<dbReference type="Pfam" id="PF00069">
    <property type="entry name" value="Pkinase"/>
    <property type="match status" value="1"/>
</dbReference>
<reference evidence="3 4" key="1">
    <citation type="submission" date="2016-10" db="EMBL/GenBank/DDBJ databases">
        <title>Genome sequence of the ascomycete fungus Penicillium subrubescens.</title>
        <authorList>
            <person name="De Vries R.P."/>
            <person name="Peng M."/>
            <person name="Dilokpimol A."/>
            <person name="Hilden K."/>
            <person name="Makela M.R."/>
            <person name="Grigoriev I."/>
            <person name="Riley R."/>
            <person name="Granchi Z."/>
        </authorList>
    </citation>
    <scope>NUCLEOTIDE SEQUENCE [LARGE SCALE GENOMIC DNA]</scope>
    <source>
        <strain evidence="3 4">CBS 132785</strain>
    </source>
</reference>
<dbReference type="PANTHER" id="PTHR46082">
    <property type="entry name" value="ATP/GTP-BINDING PROTEIN-RELATED"/>
    <property type="match status" value="1"/>
</dbReference>
<dbReference type="EMBL" id="MNBE01000653">
    <property type="protein sequence ID" value="OKO99960.1"/>
    <property type="molecule type" value="Genomic_DNA"/>
</dbReference>
<feature type="domain" description="Protein kinase" evidence="2">
    <location>
        <begin position="44"/>
        <end position="312"/>
    </location>
</feature>
<comment type="caution">
    <text evidence="3">The sequence shown here is derived from an EMBL/GenBank/DDBJ whole genome shotgun (WGS) entry which is preliminary data.</text>
</comment>
<dbReference type="STRING" id="1316194.A0A1Q5TIB4"/>
<accession>A0A1Q5TIB4</accession>
<protein>
    <submittedName>
        <fullName evidence="3">Spindle assembly checkpoint kinase</fullName>
    </submittedName>
</protein>
<dbReference type="Gene3D" id="1.25.40.10">
    <property type="entry name" value="Tetratricopeptide repeat domain"/>
    <property type="match status" value="3"/>
</dbReference>
<evidence type="ECO:0000256" key="1">
    <source>
        <dbReference type="PROSITE-ProRule" id="PRU00339"/>
    </source>
</evidence>
<dbReference type="Gene3D" id="1.10.510.10">
    <property type="entry name" value="Transferase(Phosphotransferase) domain 1"/>
    <property type="match status" value="1"/>
</dbReference>
<dbReference type="InterPro" id="IPR000719">
    <property type="entry name" value="Prot_kinase_dom"/>
</dbReference>
<dbReference type="Pfam" id="PF13374">
    <property type="entry name" value="TPR_10"/>
    <property type="match status" value="2"/>
</dbReference>
<dbReference type="InterPro" id="IPR011990">
    <property type="entry name" value="TPR-like_helical_dom_sf"/>
</dbReference>
<dbReference type="PROSITE" id="PS00108">
    <property type="entry name" value="PROTEIN_KINASE_ST"/>
    <property type="match status" value="1"/>
</dbReference>
<dbReference type="Proteomes" id="UP000186955">
    <property type="component" value="Unassembled WGS sequence"/>
</dbReference>
<dbReference type="SUPFAM" id="SSF48452">
    <property type="entry name" value="TPR-like"/>
    <property type="match status" value="3"/>
</dbReference>
<dbReference type="InterPro" id="IPR019734">
    <property type="entry name" value="TPR_rpt"/>
</dbReference>
<dbReference type="InterPro" id="IPR008271">
    <property type="entry name" value="Ser/Thr_kinase_AS"/>
</dbReference>
<dbReference type="InterPro" id="IPR053137">
    <property type="entry name" value="NLR-like"/>
</dbReference>
<evidence type="ECO:0000313" key="4">
    <source>
        <dbReference type="Proteomes" id="UP000186955"/>
    </source>
</evidence>